<accession>A0A4Q9KDL9</accession>
<dbReference type="AlphaFoldDB" id="A0A4Q9KDL9"/>
<keyword evidence="4" id="KW-1185">Reference proteome</keyword>
<dbReference type="RefSeq" id="WP_131167879.1">
    <property type="nucleotide sequence ID" value="NZ_SDMQ01000006.1"/>
</dbReference>
<dbReference type="EMBL" id="SDMQ01000006">
    <property type="protein sequence ID" value="TBT84966.1"/>
    <property type="molecule type" value="Genomic_DNA"/>
</dbReference>
<evidence type="ECO:0000256" key="2">
    <source>
        <dbReference type="SAM" id="Phobius"/>
    </source>
</evidence>
<gene>
    <name evidence="3" type="ORF">ET989_07225</name>
</gene>
<dbReference type="Proteomes" id="UP000292373">
    <property type="component" value="Unassembled WGS sequence"/>
</dbReference>
<feature type="compositionally biased region" description="Low complexity" evidence="1">
    <location>
        <begin position="81"/>
        <end position="92"/>
    </location>
</feature>
<keyword evidence="2" id="KW-0812">Transmembrane</keyword>
<evidence type="ECO:0000256" key="1">
    <source>
        <dbReference type="SAM" id="MobiDB-lite"/>
    </source>
</evidence>
<comment type="caution">
    <text evidence="3">The sequence shown here is derived from an EMBL/GenBank/DDBJ whole genome shotgun (WGS) entry which is preliminary data.</text>
</comment>
<name>A0A4Q9KDL9_9ACTN</name>
<feature type="transmembrane region" description="Helical" evidence="2">
    <location>
        <begin position="12"/>
        <end position="35"/>
    </location>
</feature>
<evidence type="ECO:0000313" key="4">
    <source>
        <dbReference type="Proteomes" id="UP000292373"/>
    </source>
</evidence>
<protein>
    <submittedName>
        <fullName evidence="3">SHOCT domain-containing protein</fullName>
    </submittedName>
</protein>
<sequence>MNEALLPLHVTVVGGHFLPGLLALILWIVLFKVFFRRGGLGPVRWDPRRRAGEEGSAGRPRHGFGPGAAGHRPPWTQPSPEEAALATLAERLASGDITPDEYLERSSALRETRDRGE</sequence>
<reference evidence="3 4" key="1">
    <citation type="submission" date="2019-01" db="EMBL/GenBank/DDBJ databases">
        <title>Lactibacter flavus gen. nov., sp. nov., a novel bacterium of the family Propionibacteriaceae isolated from raw milk and dairy products.</title>
        <authorList>
            <person name="Huptas C."/>
            <person name="Wenning M."/>
            <person name="Breitenwieser F."/>
            <person name="Doll E."/>
            <person name="Von Neubeck M."/>
            <person name="Busse H.-J."/>
            <person name="Scherer S."/>
        </authorList>
    </citation>
    <scope>NUCLEOTIDE SEQUENCE [LARGE SCALE GENOMIC DNA]</scope>
    <source>
        <strain evidence="3 4">KCTC 33808</strain>
    </source>
</reference>
<organism evidence="3 4">
    <name type="scientific">Propioniciclava sinopodophylli</name>
    <dbReference type="NCBI Taxonomy" id="1837344"/>
    <lineage>
        <taxon>Bacteria</taxon>
        <taxon>Bacillati</taxon>
        <taxon>Actinomycetota</taxon>
        <taxon>Actinomycetes</taxon>
        <taxon>Propionibacteriales</taxon>
        <taxon>Propionibacteriaceae</taxon>
        <taxon>Propioniciclava</taxon>
    </lineage>
</organism>
<keyword evidence="2" id="KW-1133">Transmembrane helix</keyword>
<proteinExistence type="predicted"/>
<feature type="region of interest" description="Disordered" evidence="1">
    <location>
        <begin position="45"/>
        <end position="117"/>
    </location>
</feature>
<feature type="compositionally biased region" description="Basic and acidic residues" evidence="1">
    <location>
        <begin position="102"/>
        <end position="117"/>
    </location>
</feature>
<keyword evidence="2" id="KW-0472">Membrane</keyword>
<evidence type="ECO:0000313" key="3">
    <source>
        <dbReference type="EMBL" id="TBT84966.1"/>
    </source>
</evidence>